<proteinExistence type="predicted"/>
<dbReference type="PRINTS" id="PR00097">
    <property type="entry name" value="ANTSNTHASEII"/>
</dbReference>
<dbReference type="NCBIfam" id="TIGR00566">
    <property type="entry name" value="trpG_papA"/>
    <property type="match status" value="1"/>
</dbReference>
<dbReference type="FunFam" id="3.40.50.880:FF:000003">
    <property type="entry name" value="Anthranilate synthase component II"/>
    <property type="match status" value="1"/>
</dbReference>
<accession>A0AAW6SWS5</accession>
<dbReference type="Gene3D" id="3.40.50.880">
    <property type="match status" value="1"/>
</dbReference>
<dbReference type="Pfam" id="PF00117">
    <property type="entry name" value="GATase"/>
    <property type="match status" value="1"/>
</dbReference>
<dbReference type="InterPro" id="IPR029062">
    <property type="entry name" value="Class_I_gatase-like"/>
</dbReference>
<dbReference type="PROSITE" id="PS51273">
    <property type="entry name" value="GATASE_TYPE_1"/>
    <property type="match status" value="1"/>
</dbReference>
<dbReference type="InterPro" id="IPR006221">
    <property type="entry name" value="TrpG/PapA_dom"/>
</dbReference>
<dbReference type="InterPro" id="IPR017926">
    <property type="entry name" value="GATASE"/>
</dbReference>
<sequence>MILVIDNYDSFTYNLVQYIRQIGIEVKIVRNNQIAIAEIEQLNPEFILLSPGPGNPDHAGICIEVVKHFFNKIPILGVCLGHQVIAQAFGGKIIKAKRPMHGKTSFITHDGKSIFAGLENSFKVTRYHSLIVEEKSLSQDLDITAKSEDGEIMGIRHRQYKVEGIQFHPEAILTENGLKMIQNFFQPNKKFLINH</sequence>
<dbReference type="EMBL" id="JAROYP010000010">
    <property type="protein sequence ID" value="MDH5162650.1"/>
    <property type="molecule type" value="Genomic_DNA"/>
</dbReference>
<dbReference type="AlphaFoldDB" id="A0AAW6SWS5"/>
<dbReference type="PRINTS" id="PR00096">
    <property type="entry name" value="GATASE"/>
</dbReference>
<dbReference type="GO" id="GO:0000162">
    <property type="term" value="P:L-tryptophan biosynthetic process"/>
    <property type="evidence" value="ECO:0007669"/>
    <property type="project" value="TreeGrafter"/>
</dbReference>
<evidence type="ECO:0000256" key="1">
    <source>
        <dbReference type="ARBA" id="ARBA00022962"/>
    </source>
</evidence>
<feature type="domain" description="Glutamine amidotransferase" evidence="2">
    <location>
        <begin position="3"/>
        <end position="185"/>
    </location>
</feature>
<organism evidence="3 4">
    <name type="scientific">Heyndrickxia oleronia</name>
    <dbReference type="NCBI Taxonomy" id="38875"/>
    <lineage>
        <taxon>Bacteria</taxon>
        <taxon>Bacillati</taxon>
        <taxon>Bacillota</taxon>
        <taxon>Bacilli</taxon>
        <taxon>Bacillales</taxon>
        <taxon>Bacillaceae</taxon>
        <taxon>Heyndrickxia</taxon>
    </lineage>
</organism>
<dbReference type="PRINTS" id="PR00099">
    <property type="entry name" value="CPSGATASE"/>
</dbReference>
<evidence type="ECO:0000313" key="4">
    <source>
        <dbReference type="Proteomes" id="UP001159179"/>
    </source>
</evidence>
<dbReference type="RefSeq" id="WP_280617515.1">
    <property type="nucleotide sequence ID" value="NZ_JAROYP010000010.1"/>
</dbReference>
<dbReference type="GO" id="GO:0004049">
    <property type="term" value="F:anthranilate synthase activity"/>
    <property type="evidence" value="ECO:0007669"/>
    <property type="project" value="TreeGrafter"/>
</dbReference>
<keyword evidence="1" id="KW-0315">Glutamine amidotransferase</keyword>
<dbReference type="Proteomes" id="UP001159179">
    <property type="component" value="Unassembled WGS sequence"/>
</dbReference>
<evidence type="ECO:0000259" key="2">
    <source>
        <dbReference type="Pfam" id="PF00117"/>
    </source>
</evidence>
<protein>
    <submittedName>
        <fullName evidence="3">Aminodeoxychorismate/anthranilate synthase component II</fullName>
    </submittedName>
</protein>
<dbReference type="SUPFAM" id="SSF52317">
    <property type="entry name" value="Class I glutamine amidotransferase-like"/>
    <property type="match status" value="1"/>
</dbReference>
<name>A0AAW6SWS5_9BACI</name>
<dbReference type="GO" id="GO:0005829">
    <property type="term" value="C:cytosol"/>
    <property type="evidence" value="ECO:0007669"/>
    <property type="project" value="TreeGrafter"/>
</dbReference>
<evidence type="ECO:0000313" key="3">
    <source>
        <dbReference type="EMBL" id="MDH5162650.1"/>
    </source>
</evidence>
<dbReference type="PANTHER" id="PTHR43418:SF4">
    <property type="entry name" value="MULTIFUNCTIONAL TRYPTOPHAN BIOSYNTHESIS PROTEIN"/>
    <property type="match status" value="1"/>
</dbReference>
<gene>
    <name evidence="3" type="ORF">P5X88_17085</name>
</gene>
<reference evidence="3" key="1">
    <citation type="submission" date="2023-03" db="EMBL/GenBank/DDBJ databases">
        <title>Bacterial isolates from washroom surfaces on a university campus.</title>
        <authorList>
            <person name="Holman D.B."/>
            <person name="Gzyl K.E."/>
            <person name="Taheri A.E."/>
        </authorList>
    </citation>
    <scope>NUCLEOTIDE SEQUENCE</scope>
    <source>
        <strain evidence="3">RD03</strain>
    </source>
</reference>
<dbReference type="InterPro" id="IPR050472">
    <property type="entry name" value="Anth_synth/Amidotransfase"/>
</dbReference>
<dbReference type="CDD" id="cd01743">
    <property type="entry name" value="GATase1_Anthranilate_Synthase"/>
    <property type="match status" value="1"/>
</dbReference>
<comment type="caution">
    <text evidence="3">The sequence shown here is derived from an EMBL/GenBank/DDBJ whole genome shotgun (WGS) entry which is preliminary data.</text>
</comment>
<dbReference type="PANTHER" id="PTHR43418">
    <property type="entry name" value="MULTIFUNCTIONAL TRYPTOPHAN BIOSYNTHESIS PROTEIN-RELATED"/>
    <property type="match status" value="1"/>
</dbReference>